<name>A0A8H3IW93_9LECA</name>
<keyword evidence="2" id="KW-1185">Reference proteome</keyword>
<protein>
    <submittedName>
        <fullName evidence="1">Uncharacterized protein</fullName>
    </submittedName>
</protein>
<gene>
    <name evidence="1" type="ORF">HETSPECPRED_007711</name>
</gene>
<proteinExistence type="predicted"/>
<dbReference type="EMBL" id="CAJPDS010000057">
    <property type="protein sequence ID" value="CAF9930800.1"/>
    <property type="molecule type" value="Genomic_DNA"/>
</dbReference>
<dbReference type="AlphaFoldDB" id="A0A8H3IW93"/>
<reference evidence="1" key="1">
    <citation type="submission" date="2021-03" db="EMBL/GenBank/DDBJ databases">
        <authorList>
            <person name="Tagirdzhanova G."/>
        </authorList>
    </citation>
    <scope>NUCLEOTIDE SEQUENCE</scope>
</reference>
<evidence type="ECO:0000313" key="1">
    <source>
        <dbReference type="EMBL" id="CAF9930800.1"/>
    </source>
</evidence>
<sequence length="230" mass="25627">MPTTGSPALHISEHDINSSVRSIALDPLNRMIGDSRSLNAAFNMPHGPQEPRSRKMHIFLLFPILTLGAIVRLTPALTSERFPDLKSNSTTNLILPPFIDPGPRTPIGSNLYVHWNRVNVPAEYQPPRAPYPRADALIALDDLRTQMLELLIEEGDVVLTLNSVEASHGLVYVNVVPDKVHFTIDKTLRTIDGIADQIQRQPDWWRGLVYLGQGQDSQLVALTLLIPRGR</sequence>
<organism evidence="1 2">
    <name type="scientific">Heterodermia speciosa</name>
    <dbReference type="NCBI Taxonomy" id="116794"/>
    <lineage>
        <taxon>Eukaryota</taxon>
        <taxon>Fungi</taxon>
        <taxon>Dikarya</taxon>
        <taxon>Ascomycota</taxon>
        <taxon>Pezizomycotina</taxon>
        <taxon>Lecanoromycetes</taxon>
        <taxon>OSLEUM clade</taxon>
        <taxon>Lecanoromycetidae</taxon>
        <taxon>Caliciales</taxon>
        <taxon>Physciaceae</taxon>
        <taxon>Heterodermia</taxon>
    </lineage>
</organism>
<evidence type="ECO:0000313" key="2">
    <source>
        <dbReference type="Proteomes" id="UP000664521"/>
    </source>
</evidence>
<comment type="caution">
    <text evidence="1">The sequence shown here is derived from an EMBL/GenBank/DDBJ whole genome shotgun (WGS) entry which is preliminary data.</text>
</comment>
<accession>A0A8H3IW93</accession>
<dbReference type="Proteomes" id="UP000664521">
    <property type="component" value="Unassembled WGS sequence"/>
</dbReference>